<keyword evidence="3" id="KW-1185">Reference proteome</keyword>
<dbReference type="Proteomes" id="UP000054477">
    <property type="component" value="Unassembled WGS sequence"/>
</dbReference>
<reference evidence="2" key="3">
    <citation type="submission" date="2015-02" db="EMBL/GenBank/DDBJ databases">
        <title>Evolutionary Origins and Diversification of the Mycorrhizal Mutualists.</title>
        <authorList>
            <consortium name="DOE Joint Genome Institute"/>
            <consortium name="Mycorrhizal Genomics Consortium"/>
            <person name="Kohler A."/>
            <person name="Kuo A."/>
            <person name="Nagy L.G."/>
            <person name="Floudas D."/>
            <person name="Copeland A."/>
            <person name="Barry K.W."/>
            <person name="Cichocki N."/>
            <person name="Veneault-Fourrey C."/>
            <person name="LaButti K."/>
            <person name="Lindquist E.A."/>
            <person name="Lipzen A."/>
            <person name="Lundell T."/>
            <person name="Morin E."/>
            <person name="Murat C."/>
            <person name="Riley R."/>
            <person name="Ohm R."/>
            <person name="Sun H."/>
            <person name="Tunlid A."/>
            <person name="Henrissat B."/>
            <person name="Grigoriev I.V."/>
            <person name="Hibbett D.S."/>
            <person name="Martin F."/>
        </authorList>
    </citation>
    <scope>NUCLEOTIDE SEQUENCE</scope>
    <source>
        <strain evidence="2">LaAM-08-1</strain>
    </source>
</reference>
<reference evidence="3" key="2">
    <citation type="submission" date="2015-01" db="EMBL/GenBank/DDBJ databases">
        <title>Evolutionary Origins and Diversification of the Mycorrhizal Mutualists.</title>
        <authorList>
            <consortium name="DOE Joint Genome Institute"/>
            <consortium name="Mycorrhizal Genomics Consortium"/>
            <person name="Kohler A."/>
            <person name="Kuo A."/>
            <person name="Nagy L.G."/>
            <person name="Floudas D."/>
            <person name="Copeland A."/>
            <person name="Barry K.W."/>
            <person name="Cichocki N."/>
            <person name="Veneault-Fourrey C."/>
            <person name="LaButti K."/>
            <person name="Lindquist E.A."/>
            <person name="Lipzen A."/>
            <person name="Lundell T."/>
            <person name="Morin E."/>
            <person name="Murat C."/>
            <person name="Riley R."/>
            <person name="Ohm R."/>
            <person name="Sun H."/>
            <person name="Tunlid A."/>
            <person name="Henrissat B."/>
            <person name="Grigoriev I.V."/>
            <person name="Hibbett D.S."/>
            <person name="Martin F."/>
        </authorList>
    </citation>
    <scope>NUCLEOTIDE SEQUENCE [LARGE SCALE GENOMIC DNA]</scope>
    <source>
        <strain evidence="1 3">LaAM-08-1</strain>
    </source>
</reference>
<protein>
    <submittedName>
        <fullName evidence="1">Unplaced genomic scaffold K443scaffold_103, whole genome shotgun sequence</fullName>
    </submittedName>
</protein>
<gene>
    <name evidence="2" type="ORF">K443DRAFT_678088</name>
    <name evidence="1" type="ORF">K443DRAFT_679676</name>
</gene>
<reference evidence="2 3" key="1">
    <citation type="submission" date="2014-04" db="EMBL/GenBank/DDBJ databases">
        <authorList>
            <consortium name="DOE Joint Genome Institute"/>
            <person name="Kuo A."/>
            <person name="Kohler A."/>
            <person name="Nagy L.G."/>
            <person name="Floudas D."/>
            <person name="Copeland A."/>
            <person name="Barry K.W."/>
            <person name="Cichocki N."/>
            <person name="Veneault-Fourrey C."/>
            <person name="LaButti K."/>
            <person name="Lindquist E.A."/>
            <person name="Lipzen A."/>
            <person name="Lundell T."/>
            <person name="Morin E."/>
            <person name="Murat C."/>
            <person name="Sun H."/>
            <person name="Tunlid A."/>
            <person name="Henrissat B."/>
            <person name="Grigoriev I.V."/>
            <person name="Hibbett D.S."/>
            <person name="Martin F."/>
            <person name="Nordberg H.P."/>
            <person name="Cantor M.N."/>
            <person name="Hua S.X."/>
        </authorList>
    </citation>
    <scope>NUCLEOTIDE SEQUENCE [LARGE SCALE GENOMIC DNA]</scope>
    <source>
        <strain evidence="2 3">LaAM-08-1</strain>
    </source>
</reference>
<dbReference type="EMBL" id="KN838601">
    <property type="protein sequence ID" value="KIK01806.1"/>
    <property type="molecule type" value="Genomic_DNA"/>
</dbReference>
<evidence type="ECO:0000313" key="3">
    <source>
        <dbReference type="Proteomes" id="UP000054477"/>
    </source>
</evidence>
<organism evidence="2 3">
    <name type="scientific">Laccaria amethystina LaAM-08-1</name>
    <dbReference type="NCBI Taxonomy" id="1095629"/>
    <lineage>
        <taxon>Eukaryota</taxon>
        <taxon>Fungi</taxon>
        <taxon>Dikarya</taxon>
        <taxon>Basidiomycota</taxon>
        <taxon>Agaricomycotina</taxon>
        <taxon>Agaricomycetes</taxon>
        <taxon>Agaricomycetidae</taxon>
        <taxon>Agaricales</taxon>
        <taxon>Agaricineae</taxon>
        <taxon>Hydnangiaceae</taxon>
        <taxon>Laccaria</taxon>
    </lineage>
</organism>
<dbReference type="AlphaFoldDB" id="A0A0C9X9Z2"/>
<name>A0A0C9X9Z2_9AGAR</name>
<accession>A0A0C9X9Z2</accession>
<sequence length="86" mass="9225">MISRTTVVRLHLRRGRAPSSCEVSSLILSSSVFYGACKSASSTWWMPGLLEDIAIGSTAPAVASAKSLAWGPLLLSETYGHSTRER</sequence>
<evidence type="ECO:0000313" key="2">
    <source>
        <dbReference type="EMBL" id="KIK01806.1"/>
    </source>
</evidence>
<evidence type="ECO:0000313" key="1">
    <source>
        <dbReference type="EMBL" id="KIJ99843.1"/>
    </source>
</evidence>
<dbReference type="HOGENOM" id="CLU_2549158_0_0_1"/>
<dbReference type="EMBL" id="KN838638">
    <property type="protein sequence ID" value="KIJ99843.1"/>
    <property type="molecule type" value="Genomic_DNA"/>
</dbReference>
<proteinExistence type="predicted"/>